<evidence type="ECO:0000313" key="2">
    <source>
        <dbReference type="EMBL" id="KAK0583509.1"/>
    </source>
</evidence>
<keyword evidence="3" id="KW-1185">Reference proteome</keyword>
<dbReference type="AlphaFoldDB" id="A0AA39VEX7"/>
<organism evidence="2 3">
    <name type="scientific">Acer saccharum</name>
    <name type="common">Sugar maple</name>
    <dbReference type="NCBI Taxonomy" id="4024"/>
    <lineage>
        <taxon>Eukaryota</taxon>
        <taxon>Viridiplantae</taxon>
        <taxon>Streptophyta</taxon>
        <taxon>Embryophyta</taxon>
        <taxon>Tracheophyta</taxon>
        <taxon>Spermatophyta</taxon>
        <taxon>Magnoliopsida</taxon>
        <taxon>eudicotyledons</taxon>
        <taxon>Gunneridae</taxon>
        <taxon>Pentapetalae</taxon>
        <taxon>rosids</taxon>
        <taxon>malvids</taxon>
        <taxon>Sapindales</taxon>
        <taxon>Sapindaceae</taxon>
        <taxon>Hippocastanoideae</taxon>
        <taxon>Acereae</taxon>
        <taxon>Acer</taxon>
    </lineage>
</organism>
<accession>A0AA39VEX7</accession>
<feature type="region of interest" description="Disordered" evidence="1">
    <location>
        <begin position="1"/>
        <end position="56"/>
    </location>
</feature>
<proteinExistence type="predicted"/>
<name>A0AA39VEX7_ACESA</name>
<dbReference type="EMBL" id="JAUESC010000384">
    <property type="protein sequence ID" value="KAK0583509.1"/>
    <property type="molecule type" value="Genomic_DNA"/>
</dbReference>
<sequence>MVNRRWGGRPMPGTLNDNTKSNDLVEEVRRYRQQNLVPEKTGAGEGSVTASKRSGQRCMESAGISGAKSISNLNDDSSRVLRDCSKRKGADSSVLGMGTAMEVILDLNAVNNRDLGSSTIPKIGEYIPLKQDCMIVNVESVGAEKNVGDSDRVGVGLVSYSKVNIKTQHDGPGCNENDVDGSGPVLGLECVMEGVGKVGIIFTDEGIGPSADGSGGLVVKEAVGSKGRKWKRAARSGQVTGTQSSSNGSDYSKRNVSAVEDGFIDLTFRHIYSSEVKLFQRIFFKFSQNTKFLLTMFLRLGRIGFFDTGNSNPSWKFLFLFFIFTVLLCFGS</sequence>
<evidence type="ECO:0000313" key="3">
    <source>
        <dbReference type="Proteomes" id="UP001168877"/>
    </source>
</evidence>
<dbReference type="Proteomes" id="UP001168877">
    <property type="component" value="Unassembled WGS sequence"/>
</dbReference>
<comment type="caution">
    <text evidence="2">The sequence shown here is derived from an EMBL/GenBank/DDBJ whole genome shotgun (WGS) entry which is preliminary data.</text>
</comment>
<reference evidence="2" key="1">
    <citation type="journal article" date="2022" name="Plant J.">
        <title>Strategies of tolerance reflected in two North American maple genomes.</title>
        <authorList>
            <person name="McEvoy S.L."/>
            <person name="Sezen U.U."/>
            <person name="Trouern-Trend A."/>
            <person name="McMahon S.M."/>
            <person name="Schaberg P.G."/>
            <person name="Yang J."/>
            <person name="Wegrzyn J.L."/>
            <person name="Swenson N.G."/>
        </authorList>
    </citation>
    <scope>NUCLEOTIDE SEQUENCE</scope>
    <source>
        <strain evidence="2">NS2018</strain>
    </source>
</reference>
<protein>
    <submittedName>
        <fullName evidence="2">Uncharacterized protein</fullName>
    </submittedName>
</protein>
<gene>
    <name evidence="2" type="ORF">LWI29_037665</name>
</gene>
<reference evidence="2" key="2">
    <citation type="submission" date="2023-06" db="EMBL/GenBank/DDBJ databases">
        <authorList>
            <person name="Swenson N.G."/>
            <person name="Wegrzyn J.L."/>
            <person name="Mcevoy S.L."/>
        </authorList>
    </citation>
    <scope>NUCLEOTIDE SEQUENCE</scope>
    <source>
        <strain evidence="2">NS2018</strain>
        <tissue evidence="2">Leaf</tissue>
    </source>
</reference>
<evidence type="ECO:0000256" key="1">
    <source>
        <dbReference type="SAM" id="MobiDB-lite"/>
    </source>
</evidence>